<evidence type="ECO:0000313" key="2">
    <source>
        <dbReference type="Proteomes" id="UP000294850"/>
    </source>
</evidence>
<organism evidence="1 2">
    <name type="scientific">Dyadobacter psychrotolerans</name>
    <dbReference type="NCBI Taxonomy" id="2541721"/>
    <lineage>
        <taxon>Bacteria</taxon>
        <taxon>Pseudomonadati</taxon>
        <taxon>Bacteroidota</taxon>
        <taxon>Cytophagia</taxon>
        <taxon>Cytophagales</taxon>
        <taxon>Spirosomataceae</taxon>
        <taxon>Dyadobacter</taxon>
    </lineage>
</organism>
<reference evidence="1 2" key="1">
    <citation type="submission" date="2019-03" db="EMBL/GenBank/DDBJ databases">
        <title>Dyadobacter AR-3-6 sp. nov., isolated from arctic soil.</title>
        <authorList>
            <person name="Chaudhary D.K."/>
        </authorList>
    </citation>
    <scope>NUCLEOTIDE SEQUENCE [LARGE SCALE GENOMIC DNA]</scope>
    <source>
        <strain evidence="1 2">AR-3-6</strain>
    </source>
</reference>
<dbReference type="EMBL" id="SMFL01000004">
    <property type="protein sequence ID" value="TDE15274.1"/>
    <property type="molecule type" value="Genomic_DNA"/>
</dbReference>
<dbReference type="AlphaFoldDB" id="A0A4R5DSE9"/>
<keyword evidence="2" id="KW-1185">Reference proteome</keyword>
<gene>
    <name evidence="1" type="ORF">E0F88_12180</name>
</gene>
<dbReference type="RefSeq" id="WP_131958537.1">
    <property type="nucleotide sequence ID" value="NZ_SMFL01000004.1"/>
</dbReference>
<accession>A0A4R5DSE9</accession>
<comment type="caution">
    <text evidence="1">The sequence shown here is derived from an EMBL/GenBank/DDBJ whole genome shotgun (WGS) entry which is preliminary data.</text>
</comment>
<name>A0A4R5DSE9_9BACT</name>
<evidence type="ECO:0000313" key="1">
    <source>
        <dbReference type="EMBL" id="TDE15274.1"/>
    </source>
</evidence>
<proteinExistence type="predicted"/>
<sequence>MKYRKETTDYGVVIYSAIQPDYDFEMQVVISPTNLICKLQMHPTPVTDNRPETTKAAFDKALIYANKFFSDYKNLNPNDQ</sequence>
<protein>
    <submittedName>
        <fullName evidence="1">Uncharacterized protein</fullName>
    </submittedName>
</protein>
<dbReference type="Proteomes" id="UP000294850">
    <property type="component" value="Unassembled WGS sequence"/>
</dbReference>